<dbReference type="EMBL" id="AYKW01000045">
    <property type="protein sequence ID" value="PIL25976.1"/>
    <property type="molecule type" value="Genomic_DNA"/>
</dbReference>
<dbReference type="Pfam" id="PF08146">
    <property type="entry name" value="BP28CT"/>
    <property type="match status" value="1"/>
</dbReference>
<dbReference type="GO" id="GO:0000462">
    <property type="term" value="P:maturation of SSU-rRNA from tricistronic rRNA transcript (SSU-rRNA, 5.8S rRNA, LSU-rRNA)"/>
    <property type="evidence" value="ECO:0007669"/>
    <property type="project" value="TreeGrafter"/>
</dbReference>
<comment type="function">
    <text evidence="8">Involved in nucleolar processing of pre-18S ribosomal RNA.</text>
</comment>
<comment type="subunit">
    <text evidence="8">Component of the ribosomal small subunit (SSU) processome.</text>
</comment>
<evidence type="ECO:0000256" key="3">
    <source>
        <dbReference type="ARBA" id="ARBA00015399"/>
    </source>
</evidence>
<comment type="caution">
    <text evidence="10">The sequence shown here is derived from an EMBL/GenBank/DDBJ whole genome shotgun (WGS) entry which is preliminary data.</text>
</comment>
<keyword evidence="5 8" id="KW-0698">rRNA processing</keyword>
<evidence type="ECO:0000256" key="6">
    <source>
        <dbReference type="ARBA" id="ARBA00023242"/>
    </source>
</evidence>
<protein>
    <recommendedName>
        <fullName evidence="3 8">U3 small nucleolar RNA-associated protein 10</fullName>
    </recommendedName>
</protein>
<dbReference type="STRING" id="1077348.A0A2G8RWT0"/>
<organism evidence="10 11">
    <name type="scientific">Ganoderma sinense ZZ0214-1</name>
    <dbReference type="NCBI Taxonomy" id="1077348"/>
    <lineage>
        <taxon>Eukaryota</taxon>
        <taxon>Fungi</taxon>
        <taxon>Dikarya</taxon>
        <taxon>Basidiomycota</taxon>
        <taxon>Agaricomycotina</taxon>
        <taxon>Agaricomycetes</taxon>
        <taxon>Polyporales</taxon>
        <taxon>Polyporaceae</taxon>
        <taxon>Ganoderma</taxon>
    </lineage>
</organism>
<keyword evidence="6 8" id="KW-0539">Nucleus</keyword>
<evidence type="ECO:0000256" key="8">
    <source>
        <dbReference type="RuleBase" id="RU367065"/>
    </source>
</evidence>
<dbReference type="PANTHER" id="PTHR13457">
    <property type="entry name" value="BAP28"/>
    <property type="match status" value="1"/>
</dbReference>
<sequence length="212" mass="23804">MFDWAFAEGAPNTSSRKVLFCHVYSTLLDFFKALMVSYMSFAWQTFLEHLHTFASDDVDDGRLWLSILQTISKSIAMDEDRVFWRNDKLRQLQPLVIQQIPVATRISVPGSKSAVSECLIAILSLVDNDAMAKSLNLDVLLYSRSDEVRVRLFSVSCAEQLWRAHGERLLGFVAETATFIAEAAEDENDLVVQEAHRLKGVVESVGGSIEIS</sequence>
<dbReference type="AlphaFoldDB" id="A0A2G8RWT0"/>
<keyword evidence="4 8" id="KW-0690">Ribosome biogenesis</keyword>
<dbReference type="GO" id="GO:0030686">
    <property type="term" value="C:90S preribosome"/>
    <property type="evidence" value="ECO:0007669"/>
    <property type="project" value="TreeGrafter"/>
</dbReference>
<dbReference type="OrthoDB" id="31183at2759"/>
<gene>
    <name evidence="10" type="ORF">GSI_11730</name>
</gene>
<dbReference type="Proteomes" id="UP000230002">
    <property type="component" value="Unassembled WGS sequence"/>
</dbReference>
<proteinExistence type="inferred from homology"/>
<keyword evidence="7 8" id="KW-0687">Ribonucleoprotein</keyword>
<feature type="domain" description="BP28 C-terminal" evidence="9">
    <location>
        <begin position="1"/>
        <end position="82"/>
    </location>
</feature>
<reference evidence="10 11" key="1">
    <citation type="journal article" date="2015" name="Sci. Rep.">
        <title>Chromosome-level genome map provides insights into diverse defense mechanisms in the medicinal fungus Ganoderma sinense.</title>
        <authorList>
            <person name="Zhu Y."/>
            <person name="Xu J."/>
            <person name="Sun C."/>
            <person name="Zhou S."/>
            <person name="Xu H."/>
            <person name="Nelson D.R."/>
            <person name="Qian J."/>
            <person name="Song J."/>
            <person name="Luo H."/>
            <person name="Xiang L."/>
            <person name="Li Y."/>
            <person name="Xu Z."/>
            <person name="Ji A."/>
            <person name="Wang L."/>
            <person name="Lu S."/>
            <person name="Hayward A."/>
            <person name="Sun W."/>
            <person name="Li X."/>
            <person name="Schwartz D.C."/>
            <person name="Wang Y."/>
            <person name="Chen S."/>
        </authorList>
    </citation>
    <scope>NUCLEOTIDE SEQUENCE [LARGE SCALE GENOMIC DNA]</scope>
    <source>
        <strain evidence="10 11">ZZ0214-1</strain>
    </source>
</reference>
<evidence type="ECO:0000259" key="9">
    <source>
        <dbReference type="Pfam" id="PF08146"/>
    </source>
</evidence>
<dbReference type="GO" id="GO:0045943">
    <property type="term" value="P:positive regulation of transcription by RNA polymerase I"/>
    <property type="evidence" value="ECO:0007669"/>
    <property type="project" value="TreeGrafter"/>
</dbReference>
<evidence type="ECO:0000256" key="4">
    <source>
        <dbReference type="ARBA" id="ARBA00022517"/>
    </source>
</evidence>
<evidence type="ECO:0000313" key="10">
    <source>
        <dbReference type="EMBL" id="PIL25976.1"/>
    </source>
</evidence>
<dbReference type="InterPro" id="IPR040191">
    <property type="entry name" value="UTP10"/>
</dbReference>
<comment type="subcellular location">
    <subcellularLocation>
        <location evidence="1 8">Nucleus</location>
        <location evidence="1 8">Nucleolus</location>
    </subcellularLocation>
</comment>
<dbReference type="GO" id="GO:0032040">
    <property type="term" value="C:small-subunit processome"/>
    <property type="evidence" value="ECO:0007669"/>
    <property type="project" value="TreeGrafter"/>
</dbReference>
<dbReference type="GO" id="GO:0030515">
    <property type="term" value="F:snoRNA binding"/>
    <property type="evidence" value="ECO:0007669"/>
    <property type="project" value="TreeGrafter"/>
</dbReference>
<comment type="similarity">
    <text evidence="2 8">Belongs to the HEATR1/UTP10 family.</text>
</comment>
<evidence type="ECO:0000256" key="1">
    <source>
        <dbReference type="ARBA" id="ARBA00004604"/>
    </source>
</evidence>
<evidence type="ECO:0000256" key="2">
    <source>
        <dbReference type="ARBA" id="ARBA00010559"/>
    </source>
</evidence>
<evidence type="ECO:0000256" key="5">
    <source>
        <dbReference type="ARBA" id="ARBA00022552"/>
    </source>
</evidence>
<dbReference type="SUPFAM" id="SSF48371">
    <property type="entry name" value="ARM repeat"/>
    <property type="match status" value="1"/>
</dbReference>
<evidence type="ECO:0000256" key="7">
    <source>
        <dbReference type="ARBA" id="ARBA00023274"/>
    </source>
</evidence>
<dbReference type="InterPro" id="IPR012954">
    <property type="entry name" value="BP28_C_dom"/>
</dbReference>
<dbReference type="InterPro" id="IPR016024">
    <property type="entry name" value="ARM-type_fold"/>
</dbReference>
<keyword evidence="11" id="KW-1185">Reference proteome</keyword>
<dbReference type="PANTHER" id="PTHR13457:SF1">
    <property type="entry name" value="HEAT REPEAT-CONTAINING PROTEIN 1"/>
    <property type="match status" value="1"/>
</dbReference>
<name>A0A2G8RWT0_9APHY</name>
<evidence type="ECO:0000313" key="11">
    <source>
        <dbReference type="Proteomes" id="UP000230002"/>
    </source>
</evidence>
<accession>A0A2G8RWT0</accession>
<dbReference type="GO" id="GO:0034455">
    <property type="term" value="C:t-UTP complex"/>
    <property type="evidence" value="ECO:0007669"/>
    <property type="project" value="TreeGrafter"/>
</dbReference>